<dbReference type="EMBL" id="LUKD01000001">
    <property type="protein sequence ID" value="KYG67888.1"/>
    <property type="molecule type" value="Genomic_DNA"/>
</dbReference>
<proteinExistence type="predicted"/>
<evidence type="ECO:0000313" key="2">
    <source>
        <dbReference type="Proteomes" id="UP000075799"/>
    </source>
</evidence>
<organism evidence="1 2">
    <name type="scientific">Bdellovibrio bacteriovorus</name>
    <dbReference type="NCBI Taxonomy" id="959"/>
    <lineage>
        <taxon>Bacteria</taxon>
        <taxon>Pseudomonadati</taxon>
        <taxon>Bdellovibrionota</taxon>
        <taxon>Bdellovibrionia</taxon>
        <taxon>Bdellovibrionales</taxon>
        <taxon>Pseudobdellovibrionaceae</taxon>
        <taxon>Bdellovibrio</taxon>
    </lineage>
</organism>
<sequence length="328" mass="37084">MKGSHKFWKKNISGAKAIRITLKQARNIFPRFEAIAFRMRDMRYVFGTILSLLLFPVWGKANSPIAVKAVVIEDVLEDYKKFLNGRNPLDIKDFSGPYSRRDVIELVLFQQALVAGGLNTPVILVPMPTYQRSIAELEKGFVDATANPIWETDLSETSTWKSISTVDPGQFVAGIYGKPKKIAELSNLSISQLKNRSITTSFAWVSDVQALKKAGFTNIVDGGNWDRMIRMVKYDRVDFLLSSFRAEKDLSFQVQDTKYIPLTGYKVILEGRRVWGVSKISRKSKPVIAALNKGVPLLKQKGIIEKAYRQSGFFNPQVDRWKIIGAEK</sequence>
<comment type="caution">
    <text evidence="1">The sequence shown here is derived from an EMBL/GenBank/DDBJ whole genome shotgun (WGS) entry which is preliminary data.</text>
</comment>
<protein>
    <recommendedName>
        <fullName evidence="3">Solute-binding protein family 3/N-terminal domain-containing protein</fullName>
    </recommendedName>
</protein>
<gene>
    <name evidence="1" type="ORF">AZI87_01020</name>
</gene>
<evidence type="ECO:0000313" key="1">
    <source>
        <dbReference type="EMBL" id="KYG67888.1"/>
    </source>
</evidence>
<accession>A0A161PRQ5</accession>
<evidence type="ECO:0008006" key="3">
    <source>
        <dbReference type="Google" id="ProtNLM"/>
    </source>
</evidence>
<reference evidence="1 2" key="1">
    <citation type="submission" date="2016-03" db="EMBL/GenBank/DDBJ databases">
        <authorList>
            <person name="Ploux O."/>
        </authorList>
    </citation>
    <scope>NUCLEOTIDE SEQUENCE [LARGE SCALE GENOMIC DNA]</scope>
    <source>
        <strain evidence="1 2">EC13</strain>
    </source>
</reference>
<dbReference type="SUPFAM" id="SSF53850">
    <property type="entry name" value="Periplasmic binding protein-like II"/>
    <property type="match status" value="1"/>
</dbReference>
<dbReference type="Proteomes" id="UP000075799">
    <property type="component" value="Unassembled WGS sequence"/>
</dbReference>
<dbReference type="AlphaFoldDB" id="A0A161PRQ5"/>
<name>A0A161PRQ5_BDEBC</name>